<keyword evidence="4" id="KW-1185">Reference proteome</keyword>
<dbReference type="EMBL" id="JAHSTP010000002">
    <property type="protein sequence ID" value="MBZ6151249.1"/>
    <property type="molecule type" value="Genomic_DNA"/>
</dbReference>
<dbReference type="RefSeq" id="WP_224287461.1">
    <property type="nucleotide sequence ID" value="NZ_JAHSST010000002.1"/>
</dbReference>
<dbReference type="Gene3D" id="3.40.50.720">
    <property type="entry name" value="NAD(P)-binding Rossmann-like Domain"/>
    <property type="match status" value="1"/>
</dbReference>
<accession>A0ABS7W139</accession>
<dbReference type="Proteomes" id="UP000758701">
    <property type="component" value="Unassembled WGS sequence"/>
</dbReference>
<dbReference type="PRINTS" id="PR00081">
    <property type="entry name" value="GDHRDH"/>
</dbReference>
<comment type="caution">
    <text evidence="3">The sequence shown here is derived from an EMBL/GenBank/DDBJ whole genome shotgun (WGS) entry which is preliminary data.</text>
</comment>
<dbReference type="Pfam" id="PF00106">
    <property type="entry name" value="adh_short"/>
    <property type="match status" value="1"/>
</dbReference>
<dbReference type="CDD" id="cd05233">
    <property type="entry name" value="SDR_c"/>
    <property type="match status" value="1"/>
</dbReference>
<dbReference type="InterPro" id="IPR050259">
    <property type="entry name" value="SDR"/>
</dbReference>
<dbReference type="PRINTS" id="PR00080">
    <property type="entry name" value="SDRFAMILY"/>
</dbReference>
<dbReference type="SUPFAM" id="SSF51735">
    <property type="entry name" value="NAD(P)-binding Rossmann-fold domains"/>
    <property type="match status" value="1"/>
</dbReference>
<evidence type="ECO:0000256" key="2">
    <source>
        <dbReference type="RuleBase" id="RU000363"/>
    </source>
</evidence>
<sequence>MSLNGSVALVTGAGRGIGRAVALALAELGVKVAVVARGREELDRTVELVRARGGAAVAVVADLGDPSAAAGVVERAVGELGPVDVLVNNAATVEPLGPSAGLGPAAWDALRLNVLTPVALCSAVLPWMTAAGRGRIVNVSSGVVSRPASMIGGNVYVTTKAALEAHTLNLAAELDGTGVTVNVFRPGTVDTAMQAAIRRTGEGRLDDTTYTRFVRNHEEGGLITPEQSARALVGRMGGNASGQIWDVSDAA</sequence>
<reference evidence="3 4" key="1">
    <citation type="submission" date="2021-06" db="EMBL/GenBank/DDBJ databases">
        <title>Ecological speciation of a Streptomyces species isolated from different habitats and geographic origins.</title>
        <authorList>
            <person name="Wang J."/>
        </authorList>
    </citation>
    <scope>NUCLEOTIDE SEQUENCE [LARGE SCALE GENOMIC DNA]</scope>
    <source>
        <strain evidence="3 4">FXJ8.012</strain>
    </source>
</reference>
<dbReference type="PANTHER" id="PTHR42879">
    <property type="entry name" value="3-OXOACYL-(ACYL-CARRIER-PROTEIN) REDUCTASE"/>
    <property type="match status" value="1"/>
</dbReference>
<dbReference type="InterPro" id="IPR036291">
    <property type="entry name" value="NAD(P)-bd_dom_sf"/>
</dbReference>
<organism evidence="3 4">
    <name type="scientific">Streptomyces olivaceus</name>
    <dbReference type="NCBI Taxonomy" id="47716"/>
    <lineage>
        <taxon>Bacteria</taxon>
        <taxon>Bacillati</taxon>
        <taxon>Actinomycetota</taxon>
        <taxon>Actinomycetes</taxon>
        <taxon>Kitasatosporales</taxon>
        <taxon>Streptomycetaceae</taxon>
        <taxon>Streptomyces</taxon>
    </lineage>
</organism>
<evidence type="ECO:0000313" key="3">
    <source>
        <dbReference type="EMBL" id="MBZ6151249.1"/>
    </source>
</evidence>
<name>A0ABS7W139_STROV</name>
<proteinExistence type="inferred from homology"/>
<evidence type="ECO:0000256" key="1">
    <source>
        <dbReference type="ARBA" id="ARBA00006484"/>
    </source>
</evidence>
<protein>
    <submittedName>
        <fullName evidence="3">SDR family oxidoreductase</fullName>
    </submittedName>
</protein>
<evidence type="ECO:0000313" key="4">
    <source>
        <dbReference type="Proteomes" id="UP000758701"/>
    </source>
</evidence>
<dbReference type="InterPro" id="IPR002347">
    <property type="entry name" value="SDR_fam"/>
</dbReference>
<comment type="similarity">
    <text evidence="1 2">Belongs to the short-chain dehydrogenases/reductases (SDR) family.</text>
</comment>
<gene>
    <name evidence="3" type="ORF">KVH32_08680</name>
</gene>
<dbReference type="PANTHER" id="PTHR42879:SF2">
    <property type="entry name" value="3-OXOACYL-[ACYL-CARRIER-PROTEIN] REDUCTASE FABG"/>
    <property type="match status" value="1"/>
</dbReference>